<dbReference type="EC" id="1.1.3.41" evidence="1"/>
<dbReference type="KEGG" id="ahg:AHOG_13485"/>
<dbReference type="Proteomes" id="UP000204221">
    <property type="component" value="Chromosome"/>
</dbReference>
<dbReference type="Pfam" id="PF01565">
    <property type="entry name" value="FAD_binding_4"/>
    <property type="match status" value="1"/>
</dbReference>
<dbReference type="EMBL" id="CP022521">
    <property type="protein sequence ID" value="ASO20340.1"/>
    <property type="molecule type" value="Genomic_DNA"/>
</dbReference>
<dbReference type="GO" id="GO:0003885">
    <property type="term" value="F:D-arabinono-1,4-lactone oxidase activity"/>
    <property type="evidence" value="ECO:0007669"/>
    <property type="project" value="InterPro"/>
</dbReference>
<dbReference type="Gene3D" id="3.30.70.2530">
    <property type="match status" value="1"/>
</dbReference>
<dbReference type="Gene3D" id="3.30.465.10">
    <property type="match status" value="1"/>
</dbReference>
<dbReference type="SUPFAM" id="SSF56176">
    <property type="entry name" value="FAD-binding/transporter-associated domain-like"/>
    <property type="match status" value="1"/>
</dbReference>
<dbReference type="GO" id="GO:0071949">
    <property type="term" value="F:FAD binding"/>
    <property type="evidence" value="ECO:0007669"/>
    <property type="project" value="InterPro"/>
</dbReference>
<dbReference type="InterPro" id="IPR010031">
    <property type="entry name" value="FAD_lactone_oxidase-like"/>
</dbReference>
<reference evidence="1 2" key="1">
    <citation type="submission" date="2017-07" db="EMBL/GenBank/DDBJ databases">
        <title>Complete genome sequence of Actinoalloteichus hoggarensis DSM 45943, type strain of Actinoalloteichus hoggarensis.</title>
        <authorList>
            <person name="Ruckert C."/>
            <person name="Nouioui I."/>
            <person name="Willmese J."/>
            <person name="van Wezel G."/>
            <person name="Klenk H.-P."/>
            <person name="Kalinowski J."/>
            <person name="Zotchev S.B."/>
        </authorList>
    </citation>
    <scope>NUCLEOTIDE SEQUENCE [LARGE SCALE GENOMIC DNA]</scope>
    <source>
        <strain evidence="1 2">DSM 45943</strain>
    </source>
</reference>
<sequence length="412" mass="44533">MTLTPRTNWSGSVTFAADRVLSPRSVDQVRELVLTSRSAHVVGAGHSFNRIADTFGTLISLDSLPTVFDLRADTVRVGGGMRLAELASRLHARGLALPALPSLPHITVAGACATATHGSGATIGSLAGLVRSLDVVTADGSVLRLDTSHEDLTGAVVSFGALGVVVAMELAVCPTFDVTQRVFQDMPWDAVTANLDAVLTCAYSVSVFTTWQGTAEVWTKGRTDAPAADLSWTGARTATTARHPVPGQPAHHCTTQLGEPGPWHERLPHFRADFTPSVGAELQSEYFVAREHAAEALRALAGLRDDLAPVLLTSEIRTIDADEHWLSPTYRRPSVAVHFTWRPDAAAVGAAVLRIEEALAPWAPRPHWGKLFAASPEVLRGRYARWDDFRALLEKHDPTRRFRNDLLDGWFG</sequence>
<dbReference type="PANTHER" id="PTHR43762:SF1">
    <property type="entry name" value="D-ARABINONO-1,4-LACTONE OXIDASE"/>
    <property type="match status" value="1"/>
</dbReference>
<dbReference type="InterPro" id="IPR016166">
    <property type="entry name" value="FAD-bd_PCMH"/>
</dbReference>
<organism evidence="1 2">
    <name type="scientific">Actinoalloteichus hoggarensis</name>
    <dbReference type="NCBI Taxonomy" id="1470176"/>
    <lineage>
        <taxon>Bacteria</taxon>
        <taxon>Bacillati</taxon>
        <taxon>Actinomycetota</taxon>
        <taxon>Actinomycetes</taxon>
        <taxon>Pseudonocardiales</taxon>
        <taxon>Pseudonocardiaceae</taxon>
        <taxon>Actinoalloteichus</taxon>
    </lineage>
</organism>
<dbReference type="GO" id="GO:0080049">
    <property type="term" value="F:L-gulono-1,4-lactone dehydrogenase activity"/>
    <property type="evidence" value="ECO:0007669"/>
    <property type="project" value="TreeGrafter"/>
</dbReference>
<dbReference type="GO" id="GO:0016020">
    <property type="term" value="C:membrane"/>
    <property type="evidence" value="ECO:0007669"/>
    <property type="project" value="InterPro"/>
</dbReference>
<dbReference type="PROSITE" id="PS51387">
    <property type="entry name" value="FAD_PCMH"/>
    <property type="match status" value="1"/>
</dbReference>
<dbReference type="PIRSF" id="PIRSF000136">
    <property type="entry name" value="LGO_GLO"/>
    <property type="match status" value="1"/>
</dbReference>
<keyword evidence="1" id="KW-0560">Oxidoreductase</keyword>
<evidence type="ECO:0000313" key="1">
    <source>
        <dbReference type="EMBL" id="ASO20340.1"/>
    </source>
</evidence>
<dbReference type="RefSeq" id="WP_245856741.1">
    <property type="nucleotide sequence ID" value="NZ_CP022521.1"/>
</dbReference>
<evidence type="ECO:0000313" key="2">
    <source>
        <dbReference type="Proteomes" id="UP000204221"/>
    </source>
</evidence>
<accession>A0A221W3B6</accession>
<dbReference type="PANTHER" id="PTHR43762">
    <property type="entry name" value="L-GULONOLACTONE OXIDASE"/>
    <property type="match status" value="1"/>
</dbReference>
<dbReference type="InterPro" id="IPR016171">
    <property type="entry name" value="Vanillyl_alc_oxidase_C-sub2"/>
</dbReference>
<dbReference type="InterPro" id="IPR016167">
    <property type="entry name" value="FAD-bd_PCMH_sub1"/>
</dbReference>
<gene>
    <name evidence="1" type="primary">xyoA</name>
    <name evidence="1" type="ORF">AHOG_13485</name>
</gene>
<name>A0A221W3B6_9PSEU</name>
<dbReference type="AlphaFoldDB" id="A0A221W3B6"/>
<dbReference type="GO" id="GO:0050582">
    <property type="term" value="F:xylitol oxidase activity"/>
    <property type="evidence" value="ECO:0007669"/>
    <property type="project" value="UniProtKB-EC"/>
</dbReference>
<dbReference type="Gene3D" id="3.30.43.10">
    <property type="entry name" value="Uridine Diphospho-n-acetylenolpyruvylglucosamine Reductase, domain 2"/>
    <property type="match status" value="1"/>
</dbReference>
<keyword evidence="2" id="KW-1185">Reference proteome</keyword>
<proteinExistence type="predicted"/>
<protein>
    <submittedName>
        <fullName evidence="1">Putative xylitol oxidase</fullName>
        <ecNumber evidence="1">1.1.3.41</ecNumber>
    </submittedName>
</protein>
<dbReference type="Gene3D" id="3.30.70.2520">
    <property type="match status" value="1"/>
</dbReference>
<dbReference type="Pfam" id="PF04030">
    <property type="entry name" value="ALO"/>
    <property type="match status" value="1"/>
</dbReference>
<dbReference type="InterPro" id="IPR006094">
    <property type="entry name" value="Oxid_FAD_bind_N"/>
</dbReference>
<dbReference type="Gene3D" id="1.10.45.10">
    <property type="entry name" value="Vanillyl-alcohol Oxidase, Chain A, domain 4"/>
    <property type="match status" value="1"/>
</dbReference>
<dbReference type="InterPro" id="IPR016169">
    <property type="entry name" value="FAD-bd_PCMH_sub2"/>
</dbReference>
<dbReference type="InterPro" id="IPR007173">
    <property type="entry name" value="ALO_C"/>
</dbReference>
<dbReference type="InterPro" id="IPR036318">
    <property type="entry name" value="FAD-bd_PCMH-like_sf"/>
</dbReference>